<organism evidence="2 3">
    <name type="scientific">Ensete ventricosum</name>
    <name type="common">Abyssinian banana</name>
    <name type="synonym">Musa ensete</name>
    <dbReference type="NCBI Taxonomy" id="4639"/>
    <lineage>
        <taxon>Eukaryota</taxon>
        <taxon>Viridiplantae</taxon>
        <taxon>Streptophyta</taxon>
        <taxon>Embryophyta</taxon>
        <taxon>Tracheophyta</taxon>
        <taxon>Spermatophyta</taxon>
        <taxon>Magnoliopsida</taxon>
        <taxon>Liliopsida</taxon>
        <taxon>Zingiberales</taxon>
        <taxon>Musaceae</taxon>
        <taxon>Ensete</taxon>
    </lineage>
</organism>
<evidence type="ECO:0000313" key="3">
    <source>
        <dbReference type="Proteomes" id="UP000287651"/>
    </source>
</evidence>
<dbReference type="AlphaFoldDB" id="A0A426Z4E6"/>
<dbReference type="Proteomes" id="UP000287651">
    <property type="component" value="Unassembled WGS sequence"/>
</dbReference>
<sequence>MASGSRGGNGSADPKVRGTLSRKPTMLDVPQEEEAPLLADSELVPPFLSSVVPHPTRRQRDRDPQPSRRPPL</sequence>
<comment type="caution">
    <text evidence="2">The sequence shown here is derived from an EMBL/GenBank/DDBJ whole genome shotgun (WGS) entry which is preliminary data.</text>
</comment>
<feature type="region of interest" description="Disordered" evidence="1">
    <location>
        <begin position="1"/>
        <end position="72"/>
    </location>
</feature>
<reference evidence="2 3" key="1">
    <citation type="journal article" date="2014" name="Agronomy (Basel)">
        <title>A Draft Genome Sequence for Ensete ventricosum, the Drought-Tolerant Tree Against Hunger.</title>
        <authorList>
            <person name="Harrison J."/>
            <person name="Moore K.A."/>
            <person name="Paszkiewicz K."/>
            <person name="Jones T."/>
            <person name="Grant M."/>
            <person name="Ambacheew D."/>
            <person name="Muzemil S."/>
            <person name="Studholme D.J."/>
        </authorList>
    </citation>
    <scope>NUCLEOTIDE SEQUENCE [LARGE SCALE GENOMIC DNA]</scope>
</reference>
<gene>
    <name evidence="2" type="ORF">B296_00008000</name>
</gene>
<dbReference type="EMBL" id="AMZH03008482">
    <property type="protein sequence ID" value="RRT58841.1"/>
    <property type="molecule type" value="Genomic_DNA"/>
</dbReference>
<proteinExistence type="predicted"/>
<name>A0A426Z4E6_ENSVE</name>
<protein>
    <submittedName>
        <fullName evidence="2">Uncharacterized protein</fullName>
    </submittedName>
</protein>
<evidence type="ECO:0000313" key="2">
    <source>
        <dbReference type="EMBL" id="RRT58841.1"/>
    </source>
</evidence>
<accession>A0A426Z4E6</accession>
<feature type="compositionally biased region" description="Gly residues" evidence="1">
    <location>
        <begin position="1"/>
        <end position="10"/>
    </location>
</feature>
<evidence type="ECO:0000256" key="1">
    <source>
        <dbReference type="SAM" id="MobiDB-lite"/>
    </source>
</evidence>